<organism evidence="8 9">
    <name type="scientific">Coffea arabica</name>
    <name type="common">Arabian coffee</name>
    <dbReference type="NCBI Taxonomy" id="13443"/>
    <lineage>
        <taxon>Eukaryota</taxon>
        <taxon>Viridiplantae</taxon>
        <taxon>Streptophyta</taxon>
        <taxon>Embryophyta</taxon>
        <taxon>Tracheophyta</taxon>
        <taxon>Spermatophyta</taxon>
        <taxon>Magnoliopsida</taxon>
        <taxon>eudicotyledons</taxon>
        <taxon>Gunneridae</taxon>
        <taxon>Pentapetalae</taxon>
        <taxon>asterids</taxon>
        <taxon>lamiids</taxon>
        <taxon>Gentianales</taxon>
        <taxon>Rubiaceae</taxon>
        <taxon>Ixoroideae</taxon>
        <taxon>Gardenieae complex</taxon>
        <taxon>Bertiereae - Coffeeae clade</taxon>
        <taxon>Coffeeae</taxon>
        <taxon>Coffea</taxon>
    </lineage>
</organism>
<accession>A0A6P6V5L3</accession>
<keyword evidence="5" id="KW-0804">Transcription</keyword>
<dbReference type="Pfam" id="PF07904">
    <property type="entry name" value="Eaf7"/>
    <property type="match status" value="1"/>
</dbReference>
<reference evidence="8" key="1">
    <citation type="journal article" date="2025" name="Foods">
        <title>Unveiling the Microbial Signatures of Arabica Coffee Cherries: Insights into Ripeness Specific Diversity, Functional Traits, and Implications for Quality and Safety.</title>
        <authorList>
            <consortium name="RefSeq"/>
            <person name="Tenea G.N."/>
            <person name="Cifuentes V."/>
            <person name="Reyes P."/>
            <person name="Cevallos-Vallejos M."/>
        </authorList>
    </citation>
    <scope>NUCLEOTIDE SEQUENCE [LARGE SCALE GENOMIC DNA]</scope>
</reference>
<dbReference type="GO" id="GO:0006325">
    <property type="term" value="P:chromatin organization"/>
    <property type="evidence" value="ECO:0007669"/>
    <property type="project" value="UniProtKB-KW"/>
</dbReference>
<evidence type="ECO:0000256" key="2">
    <source>
        <dbReference type="ARBA" id="ARBA00007117"/>
    </source>
</evidence>
<evidence type="ECO:0000256" key="4">
    <source>
        <dbReference type="ARBA" id="ARBA00023015"/>
    </source>
</evidence>
<feature type="compositionally biased region" description="Acidic residues" evidence="7">
    <location>
        <begin position="23"/>
        <end position="42"/>
    </location>
</feature>
<evidence type="ECO:0000256" key="5">
    <source>
        <dbReference type="ARBA" id="ARBA00023163"/>
    </source>
</evidence>
<evidence type="ECO:0000256" key="7">
    <source>
        <dbReference type="SAM" id="MobiDB-lite"/>
    </source>
</evidence>
<feature type="region of interest" description="Disordered" evidence="7">
    <location>
        <begin position="1"/>
        <end position="64"/>
    </location>
</feature>
<dbReference type="PANTHER" id="PTHR13581">
    <property type="entry name" value="MRG-BINDING PROTEIN"/>
    <property type="match status" value="1"/>
</dbReference>
<proteinExistence type="inferred from homology"/>
<evidence type="ECO:0000256" key="1">
    <source>
        <dbReference type="ARBA" id="ARBA00004123"/>
    </source>
</evidence>
<name>A0A6P6V5L3_COFAR</name>
<evidence type="ECO:0000313" key="9">
    <source>
        <dbReference type="RefSeq" id="XP_027098163.1"/>
    </source>
</evidence>
<dbReference type="GeneID" id="113717607"/>
<keyword evidence="4" id="KW-0805">Transcription regulation</keyword>
<dbReference type="GO" id="GO:0035267">
    <property type="term" value="C:NuA4 histone acetyltransferase complex"/>
    <property type="evidence" value="ECO:0007669"/>
    <property type="project" value="TreeGrafter"/>
</dbReference>
<dbReference type="GO" id="GO:0005634">
    <property type="term" value="C:nucleus"/>
    <property type="evidence" value="ECO:0007669"/>
    <property type="project" value="UniProtKB-SubCell"/>
</dbReference>
<evidence type="ECO:0000256" key="3">
    <source>
        <dbReference type="ARBA" id="ARBA00022853"/>
    </source>
</evidence>
<evidence type="ECO:0000256" key="6">
    <source>
        <dbReference type="ARBA" id="ARBA00023242"/>
    </source>
</evidence>
<dbReference type="GO" id="GO:0006357">
    <property type="term" value="P:regulation of transcription by RNA polymerase II"/>
    <property type="evidence" value="ECO:0007669"/>
    <property type="project" value="TreeGrafter"/>
</dbReference>
<keyword evidence="3" id="KW-0156">Chromatin regulator</keyword>
<comment type="subcellular location">
    <subcellularLocation>
        <location evidence="1">Nucleus</location>
    </subcellularLocation>
</comment>
<dbReference type="AlphaFoldDB" id="A0A6P6V5L3"/>
<keyword evidence="8" id="KW-1185">Reference proteome</keyword>
<gene>
    <name evidence="9" type="primary">LOC113717607</name>
</gene>
<protein>
    <submittedName>
        <fullName evidence="9">Uncharacterized protein isoform X1</fullName>
    </submittedName>
</protein>
<dbReference type="InterPro" id="IPR012423">
    <property type="entry name" value="Eaf7/MRGBP"/>
</dbReference>
<dbReference type="RefSeq" id="XP_027098163.1">
    <property type="nucleotide sequence ID" value="XM_027242362.2"/>
</dbReference>
<dbReference type="PANTHER" id="PTHR13581:SF5">
    <property type="entry name" value="MRG_MORF4L-BINDING PROTEIN"/>
    <property type="match status" value="1"/>
</dbReference>
<keyword evidence="6" id="KW-0539">Nucleus</keyword>
<dbReference type="OrthoDB" id="1911236at2759"/>
<evidence type="ECO:0000313" key="8">
    <source>
        <dbReference type="Proteomes" id="UP001652660"/>
    </source>
</evidence>
<sequence>MGQVTGVNGKNKKEDAKKKDAKEEEEEEDEDEDDEEEEEPEQDGLSVHSPCKPPPPSVHQEKSEVELELKLLEALEIYPPAKLRGMHRHFVLYGLTEYLRRSFNRHFAPDDVLKLLDRFYNLEMLKSDDEDAEILNHEEDFSLPQGYFVKEDS</sequence>
<dbReference type="Proteomes" id="UP001652660">
    <property type="component" value="Chromosome 11e"/>
</dbReference>
<feature type="compositionally biased region" description="Basic and acidic residues" evidence="7">
    <location>
        <begin position="11"/>
        <end position="22"/>
    </location>
</feature>
<reference evidence="9" key="2">
    <citation type="submission" date="2025-08" db="UniProtKB">
        <authorList>
            <consortium name="RefSeq"/>
        </authorList>
    </citation>
    <scope>IDENTIFICATION</scope>
    <source>
        <tissue evidence="9">Leaves</tissue>
    </source>
</reference>
<comment type="similarity">
    <text evidence="2">Belongs to the EAF7 family.</text>
</comment>